<accession>A0ABQ2P1D2</accession>
<dbReference type="CDD" id="cd00757">
    <property type="entry name" value="ThiF_MoeB_HesA_family"/>
    <property type="match status" value="1"/>
</dbReference>
<dbReference type="SUPFAM" id="SSF69572">
    <property type="entry name" value="Activating enzymes of the ubiquitin-like proteins"/>
    <property type="match status" value="1"/>
</dbReference>
<keyword evidence="2" id="KW-0808">Transferase</keyword>
<dbReference type="PANTHER" id="PTHR10953:SF102">
    <property type="entry name" value="ADENYLYLTRANSFERASE AND SULFURTRANSFERASE MOCS3"/>
    <property type="match status" value="1"/>
</dbReference>
<dbReference type="NCBIfam" id="NF009123">
    <property type="entry name" value="PRK12475.1"/>
    <property type="match status" value="1"/>
</dbReference>
<proteinExistence type="predicted"/>
<dbReference type="GO" id="GO:0016779">
    <property type="term" value="F:nucleotidyltransferase activity"/>
    <property type="evidence" value="ECO:0007669"/>
    <property type="project" value="UniProtKB-KW"/>
</dbReference>
<evidence type="ECO:0000313" key="2">
    <source>
        <dbReference type="EMBL" id="GGP15853.1"/>
    </source>
</evidence>
<organism evidence="2 3">
    <name type="scientific">Oceanobacillus neutriphilus</name>
    <dbReference type="NCBI Taxonomy" id="531815"/>
    <lineage>
        <taxon>Bacteria</taxon>
        <taxon>Bacillati</taxon>
        <taxon>Bacillota</taxon>
        <taxon>Bacilli</taxon>
        <taxon>Bacillales</taxon>
        <taxon>Bacillaceae</taxon>
        <taxon>Oceanobacillus</taxon>
    </lineage>
</organism>
<dbReference type="Pfam" id="PF00899">
    <property type="entry name" value="ThiF"/>
    <property type="match status" value="1"/>
</dbReference>
<reference evidence="3" key="1">
    <citation type="journal article" date="2019" name="Int. J. Syst. Evol. Microbiol.">
        <title>The Global Catalogue of Microorganisms (GCM) 10K type strain sequencing project: providing services to taxonomists for standard genome sequencing and annotation.</title>
        <authorList>
            <consortium name="The Broad Institute Genomics Platform"/>
            <consortium name="The Broad Institute Genome Sequencing Center for Infectious Disease"/>
            <person name="Wu L."/>
            <person name="Ma J."/>
        </authorList>
    </citation>
    <scope>NUCLEOTIDE SEQUENCE [LARGE SCALE GENOMIC DNA]</scope>
    <source>
        <strain evidence="3">CGMCC 1.7693</strain>
    </source>
</reference>
<gene>
    <name evidence="2" type="primary">thiF</name>
    <name evidence="2" type="ORF">GCM10011346_45450</name>
</gene>
<dbReference type="InterPro" id="IPR045886">
    <property type="entry name" value="ThiF/MoeB/HesA"/>
</dbReference>
<protein>
    <submittedName>
        <fullName evidence="2">Thiazole biosynthesis adenylyltransferase ThiF</fullName>
    </submittedName>
</protein>
<sequence length="338" mass="38066">MIKMERYSRQMLFSPIGEEGQREISNKRVLIVGCGALGSANAENLARAGIGELLLVDRDYVEWSNLQRQQLYTEADALNQIPKAVAAKERLHEINLEVEIEAYVLDADAAALKPLLRGIDLVIDATDNFDTRFMLNDLLQKNRIPWIFGSCVGSTGMSYTIFPNESPCLRCLLDAIPIHGATCDSAGIISPAVQMVVAHQTTEALKILVGDKEALRTSLLTFDLWNNQYHTMKVERAKKRTCPSCGENPSYPSLNDSYRTKSEVLCGRNTVQIRSRQEPDFHLLKERLKRIGTMKANDFLISVEYEIYRLVFFQDGRTLIHGTNSIEKAKSIYYQLAG</sequence>
<evidence type="ECO:0000313" key="3">
    <source>
        <dbReference type="Proteomes" id="UP000641206"/>
    </source>
</evidence>
<dbReference type="InterPro" id="IPR035985">
    <property type="entry name" value="Ubiquitin-activating_enz"/>
</dbReference>
<dbReference type="EMBL" id="BMLW01000016">
    <property type="protein sequence ID" value="GGP15853.1"/>
    <property type="molecule type" value="Genomic_DNA"/>
</dbReference>
<dbReference type="Proteomes" id="UP000641206">
    <property type="component" value="Unassembled WGS sequence"/>
</dbReference>
<dbReference type="Gene3D" id="3.40.50.720">
    <property type="entry name" value="NAD(P)-binding Rossmann-like Domain"/>
    <property type="match status" value="1"/>
</dbReference>
<comment type="caution">
    <text evidence="2">The sequence shown here is derived from an EMBL/GenBank/DDBJ whole genome shotgun (WGS) entry which is preliminary data.</text>
</comment>
<keyword evidence="2" id="KW-0548">Nucleotidyltransferase</keyword>
<feature type="domain" description="THIF-type NAD/FAD binding fold" evidence="1">
    <location>
        <begin position="7"/>
        <end position="243"/>
    </location>
</feature>
<evidence type="ECO:0000259" key="1">
    <source>
        <dbReference type="Pfam" id="PF00899"/>
    </source>
</evidence>
<name>A0ABQ2P1D2_9BACI</name>
<keyword evidence="3" id="KW-1185">Reference proteome</keyword>
<dbReference type="PANTHER" id="PTHR10953">
    <property type="entry name" value="UBIQUITIN-ACTIVATING ENZYME E1"/>
    <property type="match status" value="1"/>
</dbReference>
<dbReference type="InterPro" id="IPR000594">
    <property type="entry name" value="ThiF_NAD_FAD-bd"/>
</dbReference>